<keyword evidence="1" id="KW-1133">Transmembrane helix</keyword>
<comment type="caution">
    <text evidence="2">The sequence shown here is derived from an EMBL/GenBank/DDBJ whole genome shotgun (WGS) entry which is preliminary data.</text>
</comment>
<accession>A0A8J3I8K6</accession>
<keyword evidence="1" id="KW-0472">Membrane</keyword>
<keyword evidence="3" id="KW-1185">Reference proteome</keyword>
<dbReference type="RefSeq" id="WP_220197013.1">
    <property type="nucleotide sequence ID" value="NZ_BNJF01000003.1"/>
</dbReference>
<sequence length="137" mass="15182">MSNKAIAVWFLLCVLFLIMAVALGIYANVVLNPDLHQYCRSAQHSGETTCRAIIEDDFSGSVLDIYFLAVIVLLMALVCGCITWIGALVRQGRQRQWGWFLGTLTFSGIAILIYLLVVPKTQRIPAPSLDQRLPPTS</sequence>
<feature type="transmembrane region" description="Helical" evidence="1">
    <location>
        <begin position="65"/>
        <end position="85"/>
    </location>
</feature>
<evidence type="ECO:0000313" key="3">
    <source>
        <dbReference type="Proteomes" id="UP000612362"/>
    </source>
</evidence>
<feature type="transmembrane region" description="Helical" evidence="1">
    <location>
        <begin position="7"/>
        <end position="27"/>
    </location>
</feature>
<reference evidence="2" key="1">
    <citation type="submission" date="2020-10" db="EMBL/GenBank/DDBJ databases">
        <title>Taxonomic study of unclassified bacteria belonging to the class Ktedonobacteria.</title>
        <authorList>
            <person name="Yabe S."/>
            <person name="Wang C.M."/>
            <person name="Zheng Y."/>
            <person name="Sakai Y."/>
            <person name="Cavaletti L."/>
            <person name="Monciardini P."/>
            <person name="Donadio S."/>
        </authorList>
    </citation>
    <scope>NUCLEOTIDE SEQUENCE</scope>
    <source>
        <strain evidence="2">SOSP1-1</strain>
    </source>
</reference>
<keyword evidence="1" id="KW-0812">Transmembrane</keyword>
<evidence type="ECO:0000256" key="1">
    <source>
        <dbReference type="SAM" id="Phobius"/>
    </source>
</evidence>
<protein>
    <submittedName>
        <fullName evidence="2">Uncharacterized protein</fullName>
    </submittedName>
</protein>
<dbReference type="EMBL" id="BNJF01000003">
    <property type="protein sequence ID" value="GHO47778.1"/>
    <property type="molecule type" value="Genomic_DNA"/>
</dbReference>
<feature type="transmembrane region" description="Helical" evidence="1">
    <location>
        <begin position="97"/>
        <end position="117"/>
    </location>
</feature>
<organism evidence="2 3">
    <name type="scientific">Ktedonospora formicarum</name>
    <dbReference type="NCBI Taxonomy" id="2778364"/>
    <lineage>
        <taxon>Bacteria</taxon>
        <taxon>Bacillati</taxon>
        <taxon>Chloroflexota</taxon>
        <taxon>Ktedonobacteria</taxon>
        <taxon>Ktedonobacterales</taxon>
        <taxon>Ktedonobacteraceae</taxon>
        <taxon>Ktedonospora</taxon>
    </lineage>
</organism>
<name>A0A8J3I8K6_9CHLR</name>
<dbReference type="AlphaFoldDB" id="A0A8J3I8K6"/>
<proteinExistence type="predicted"/>
<evidence type="ECO:0000313" key="2">
    <source>
        <dbReference type="EMBL" id="GHO47778.1"/>
    </source>
</evidence>
<gene>
    <name evidence="2" type="ORF">KSX_59410</name>
</gene>
<dbReference type="Proteomes" id="UP000612362">
    <property type="component" value="Unassembled WGS sequence"/>
</dbReference>